<dbReference type="AlphaFoldDB" id="G7KJ52"/>
<reference evidence="4 6" key="1">
    <citation type="journal article" date="2011" name="Nature">
        <title>The Medicago genome provides insight into the evolution of rhizobial symbioses.</title>
        <authorList>
            <person name="Young N.D."/>
            <person name="Debelle F."/>
            <person name="Oldroyd G.E."/>
            <person name="Geurts R."/>
            <person name="Cannon S.B."/>
            <person name="Udvardi M.K."/>
            <person name="Benedito V.A."/>
            <person name="Mayer K.F."/>
            <person name="Gouzy J."/>
            <person name="Schoof H."/>
            <person name="Van de Peer Y."/>
            <person name="Proost S."/>
            <person name="Cook D.R."/>
            <person name="Meyers B.C."/>
            <person name="Spannagl M."/>
            <person name="Cheung F."/>
            <person name="De Mita S."/>
            <person name="Krishnakumar V."/>
            <person name="Gundlach H."/>
            <person name="Zhou S."/>
            <person name="Mudge J."/>
            <person name="Bharti A.K."/>
            <person name="Murray J.D."/>
            <person name="Naoumkina M.A."/>
            <person name="Rosen B."/>
            <person name="Silverstein K.A."/>
            <person name="Tang H."/>
            <person name="Rombauts S."/>
            <person name="Zhao P.X."/>
            <person name="Zhou P."/>
            <person name="Barbe V."/>
            <person name="Bardou P."/>
            <person name="Bechner M."/>
            <person name="Bellec A."/>
            <person name="Berger A."/>
            <person name="Berges H."/>
            <person name="Bidwell S."/>
            <person name="Bisseling T."/>
            <person name="Choisne N."/>
            <person name="Couloux A."/>
            <person name="Denny R."/>
            <person name="Deshpande S."/>
            <person name="Dai X."/>
            <person name="Doyle J.J."/>
            <person name="Dudez A.M."/>
            <person name="Farmer A.D."/>
            <person name="Fouteau S."/>
            <person name="Franken C."/>
            <person name="Gibelin C."/>
            <person name="Gish J."/>
            <person name="Goldstein S."/>
            <person name="Gonzalez A.J."/>
            <person name="Green P.J."/>
            <person name="Hallab A."/>
            <person name="Hartog M."/>
            <person name="Hua A."/>
            <person name="Humphray S.J."/>
            <person name="Jeong D.H."/>
            <person name="Jing Y."/>
            <person name="Jocker A."/>
            <person name="Kenton S.M."/>
            <person name="Kim D.J."/>
            <person name="Klee K."/>
            <person name="Lai H."/>
            <person name="Lang C."/>
            <person name="Lin S."/>
            <person name="Macmil S.L."/>
            <person name="Magdelenat G."/>
            <person name="Matthews L."/>
            <person name="McCorrison J."/>
            <person name="Monaghan E.L."/>
            <person name="Mun J.H."/>
            <person name="Najar F.Z."/>
            <person name="Nicholson C."/>
            <person name="Noirot C."/>
            <person name="O'Bleness M."/>
            <person name="Paule C.R."/>
            <person name="Poulain J."/>
            <person name="Prion F."/>
            <person name="Qin B."/>
            <person name="Qu C."/>
            <person name="Retzel E.F."/>
            <person name="Riddle C."/>
            <person name="Sallet E."/>
            <person name="Samain S."/>
            <person name="Samson N."/>
            <person name="Sanders I."/>
            <person name="Saurat O."/>
            <person name="Scarpelli C."/>
            <person name="Schiex T."/>
            <person name="Segurens B."/>
            <person name="Severin A.J."/>
            <person name="Sherrier D.J."/>
            <person name="Shi R."/>
            <person name="Sims S."/>
            <person name="Singer S.R."/>
            <person name="Sinharoy S."/>
            <person name="Sterck L."/>
            <person name="Viollet A."/>
            <person name="Wang B.B."/>
            <person name="Wang K."/>
            <person name="Wang M."/>
            <person name="Wang X."/>
            <person name="Warfsmann J."/>
            <person name="Weissenbach J."/>
            <person name="White D.D."/>
            <person name="White J.D."/>
            <person name="Wiley G.B."/>
            <person name="Wincker P."/>
            <person name="Xing Y."/>
            <person name="Yang L."/>
            <person name="Yao Z."/>
            <person name="Ying F."/>
            <person name="Zhai J."/>
            <person name="Zhou L."/>
            <person name="Zuber A."/>
            <person name="Denarie J."/>
            <person name="Dixon R.A."/>
            <person name="May G.D."/>
            <person name="Schwartz D.C."/>
            <person name="Rogers J."/>
            <person name="Quetier F."/>
            <person name="Town C.D."/>
            <person name="Roe B.A."/>
        </authorList>
    </citation>
    <scope>NUCLEOTIDE SEQUENCE [LARGE SCALE GENOMIC DNA]</scope>
    <source>
        <strain evidence="4">A17</strain>
        <strain evidence="5 6">cv. Jemalong A17</strain>
    </source>
</reference>
<keyword evidence="3" id="KW-0539">Nucleus</keyword>
<dbReference type="STRING" id="3880.G7KJ52"/>
<comment type="subcellular location">
    <subcellularLocation>
        <location evidence="1">Nucleus</location>
    </subcellularLocation>
</comment>
<dbReference type="HOGENOM" id="CLU_853568_0_0_1"/>
<evidence type="ECO:0000256" key="2">
    <source>
        <dbReference type="ARBA" id="ARBA00009265"/>
    </source>
</evidence>
<dbReference type="EMBL" id="CM001222">
    <property type="protein sequence ID" value="AES76258.1"/>
    <property type="molecule type" value="Genomic_DNA"/>
</dbReference>
<evidence type="ECO:0000313" key="5">
    <source>
        <dbReference type="EnsemblPlants" id="AES76258"/>
    </source>
</evidence>
<proteinExistence type="inferred from homology"/>
<accession>G7KJ52</accession>
<evidence type="ECO:0000256" key="3">
    <source>
        <dbReference type="ARBA" id="ARBA00023242"/>
    </source>
</evidence>
<comment type="similarity">
    <text evidence="2">Belongs to the NRDE2 family.</text>
</comment>
<dbReference type="EnsemblPlants" id="AES76258">
    <property type="protein sequence ID" value="AES76258"/>
    <property type="gene ID" value="MTR_6g074610"/>
</dbReference>
<keyword evidence="6" id="KW-1185">Reference proteome</keyword>
<dbReference type="GO" id="GO:0005634">
    <property type="term" value="C:nucleus"/>
    <property type="evidence" value="ECO:0007669"/>
    <property type="project" value="UniProtKB-SubCell"/>
</dbReference>
<organism evidence="4 6">
    <name type="scientific">Medicago truncatula</name>
    <name type="common">Barrel medic</name>
    <name type="synonym">Medicago tribuloides</name>
    <dbReference type="NCBI Taxonomy" id="3880"/>
    <lineage>
        <taxon>Eukaryota</taxon>
        <taxon>Viridiplantae</taxon>
        <taxon>Streptophyta</taxon>
        <taxon>Embryophyta</taxon>
        <taxon>Tracheophyta</taxon>
        <taxon>Spermatophyta</taxon>
        <taxon>Magnoliopsida</taxon>
        <taxon>eudicotyledons</taxon>
        <taxon>Gunneridae</taxon>
        <taxon>Pentapetalae</taxon>
        <taxon>rosids</taxon>
        <taxon>fabids</taxon>
        <taxon>Fabales</taxon>
        <taxon>Fabaceae</taxon>
        <taxon>Papilionoideae</taxon>
        <taxon>50 kb inversion clade</taxon>
        <taxon>NPAAA clade</taxon>
        <taxon>Hologalegina</taxon>
        <taxon>IRL clade</taxon>
        <taxon>Trifolieae</taxon>
        <taxon>Medicago</taxon>
    </lineage>
</organism>
<dbReference type="eggNOG" id="ENOG502SD6T">
    <property type="taxonomic scope" value="Eukaryota"/>
</dbReference>
<reference evidence="5" key="3">
    <citation type="submission" date="2015-04" db="UniProtKB">
        <authorList>
            <consortium name="EnsemblPlants"/>
        </authorList>
    </citation>
    <scope>IDENTIFICATION</scope>
    <source>
        <strain evidence="5">cv. Jemalong A17</strain>
    </source>
</reference>
<evidence type="ECO:0000256" key="1">
    <source>
        <dbReference type="ARBA" id="ARBA00004123"/>
    </source>
</evidence>
<dbReference type="PANTHER" id="PTHR13471:SF0">
    <property type="entry name" value="NUCLEAR EXOSOME REGULATOR NRDE2"/>
    <property type="match status" value="1"/>
</dbReference>
<gene>
    <name evidence="4" type="ordered locus">MTR_6g074610</name>
</gene>
<protein>
    <submittedName>
        <fullName evidence="4 5">Uncharacterized protein</fullName>
    </submittedName>
</protein>
<evidence type="ECO:0000313" key="6">
    <source>
        <dbReference type="Proteomes" id="UP000002051"/>
    </source>
</evidence>
<dbReference type="PaxDb" id="3880-AES76258"/>
<sequence>MSGAQQVFVFDTCDYILQLNPFGPEFLKGVVEFGNFHTMSNKLQQILKECCYKKPSVVVWLSALSFEMCRDGSHHRIYGLYERVLGNDMLNISVLHWEVMWDKELNLTTDIYKILLHESRLPFLRIKLRCSGIDIVRPDVRIVLPGTNHIYSVVTKMYAHANEALFQARFLVFCIMVFMAISDCPVSNLFALSYEMSIGGSNHRICGLFEMAVSNDMLCNSVVLWHCYIGYEMNIAHDPYAAPHICFLRTRSKLIWLDGFLSLKTNIYEILLQEWKEHLLIVSEQLKHTMDTNIAVCPVFSNRGHSRPPGKLSLKALDEIIWSCEP</sequence>
<name>G7KJ52_MEDTR</name>
<dbReference type="PANTHER" id="PTHR13471">
    <property type="entry name" value="TETRATRICOPEPTIDE-LIKE HELICAL"/>
    <property type="match status" value="1"/>
</dbReference>
<evidence type="ECO:0000313" key="4">
    <source>
        <dbReference type="EMBL" id="AES76258.1"/>
    </source>
</evidence>
<dbReference type="Proteomes" id="UP000002051">
    <property type="component" value="Chromosome 6"/>
</dbReference>
<reference evidence="4 6" key="2">
    <citation type="journal article" date="2014" name="BMC Genomics">
        <title>An improved genome release (version Mt4.0) for the model legume Medicago truncatula.</title>
        <authorList>
            <person name="Tang H."/>
            <person name="Krishnakumar V."/>
            <person name="Bidwell S."/>
            <person name="Rosen B."/>
            <person name="Chan A."/>
            <person name="Zhou S."/>
            <person name="Gentzbittel L."/>
            <person name="Childs K.L."/>
            <person name="Yandell M."/>
            <person name="Gundlach H."/>
            <person name="Mayer K.F."/>
            <person name="Schwartz D.C."/>
            <person name="Town C.D."/>
        </authorList>
    </citation>
    <scope>GENOME REANNOTATION</scope>
    <source>
        <strain evidence="5 6">cv. Jemalong A17</strain>
    </source>
</reference>
<dbReference type="InterPro" id="IPR013633">
    <property type="entry name" value="NRDE-2"/>
</dbReference>